<evidence type="ECO:0000313" key="2">
    <source>
        <dbReference type="EMBL" id="WNZ27289.1"/>
    </source>
</evidence>
<feature type="chain" id="PRO_5041701834" evidence="1">
    <location>
        <begin position="26"/>
        <end position="228"/>
    </location>
</feature>
<dbReference type="EMBL" id="CP053587">
    <property type="protein sequence ID" value="WNZ27289.1"/>
    <property type="molecule type" value="Genomic_DNA"/>
</dbReference>
<dbReference type="NCBIfam" id="NF033465">
    <property type="entry name" value="PTPA-CTERM"/>
    <property type="match status" value="1"/>
</dbReference>
<sequence length="228" mass="23864">MNLKTLSLLTAAGLAVAVAAEPVRAISFGVSPDGNQFTTTVAGATTLTFSDVATPSASPINYTKGLASYSGNGRFVAGSIGGRYAEPPNNQPAYLTLGAGQEPGPVRIDFSTALNYFGLYWGSIDSFNSISFFSQGKLLKTIVGSDIRNPANGNQQLTGARFVDFFADAGKSFDRIDLISSSAAFESDNHAYRAVPTPALLPGLIAMGAAALRKRKGEQSEQPEEVKA</sequence>
<gene>
    <name evidence="2" type="ORF">HJG54_30850</name>
</gene>
<dbReference type="AlphaFoldDB" id="A0AA96WLD8"/>
<accession>A0AA96WLD8</accession>
<feature type="signal peptide" evidence="1">
    <location>
        <begin position="1"/>
        <end position="25"/>
    </location>
</feature>
<reference evidence="2" key="1">
    <citation type="submission" date="2020-05" db="EMBL/GenBank/DDBJ databases">
        <authorList>
            <person name="Zhu T."/>
            <person name="Keshari N."/>
            <person name="Lu X."/>
        </authorList>
    </citation>
    <scope>NUCLEOTIDE SEQUENCE</scope>
    <source>
        <strain evidence="2">NK1-12</strain>
    </source>
</reference>
<keyword evidence="1" id="KW-0732">Signal</keyword>
<proteinExistence type="predicted"/>
<dbReference type="RefSeq" id="WP_316436943.1">
    <property type="nucleotide sequence ID" value="NZ_CP053587.1"/>
</dbReference>
<organism evidence="2">
    <name type="scientific">Leptolyngbya sp. NK1-12</name>
    <dbReference type="NCBI Taxonomy" id="2547451"/>
    <lineage>
        <taxon>Bacteria</taxon>
        <taxon>Bacillati</taxon>
        <taxon>Cyanobacteriota</taxon>
        <taxon>Cyanophyceae</taxon>
        <taxon>Leptolyngbyales</taxon>
        <taxon>Leptolyngbyaceae</taxon>
        <taxon>Leptolyngbya group</taxon>
        <taxon>Leptolyngbya</taxon>
    </lineage>
</organism>
<protein>
    <submittedName>
        <fullName evidence="2">PTPA-CTERM sorting domain-containing protein</fullName>
    </submittedName>
</protein>
<name>A0AA96WLD8_9CYAN</name>
<evidence type="ECO:0000256" key="1">
    <source>
        <dbReference type="SAM" id="SignalP"/>
    </source>
</evidence>